<dbReference type="EMBL" id="JAPWTK010000352">
    <property type="protein sequence ID" value="KAJ8941804.1"/>
    <property type="molecule type" value="Genomic_DNA"/>
</dbReference>
<gene>
    <name evidence="2" type="ORF">NQ318_015929</name>
</gene>
<accession>A0AAV8XT98</accession>
<evidence type="ECO:0000313" key="3">
    <source>
        <dbReference type="Proteomes" id="UP001162162"/>
    </source>
</evidence>
<dbReference type="InterPro" id="IPR026960">
    <property type="entry name" value="RVT-Znf"/>
</dbReference>
<keyword evidence="3" id="KW-1185">Reference proteome</keyword>
<dbReference type="Proteomes" id="UP001162162">
    <property type="component" value="Unassembled WGS sequence"/>
</dbReference>
<comment type="caution">
    <text evidence="2">The sequence shown here is derived from an EMBL/GenBank/DDBJ whole genome shotgun (WGS) entry which is preliminary data.</text>
</comment>
<evidence type="ECO:0000259" key="1">
    <source>
        <dbReference type="Pfam" id="PF13966"/>
    </source>
</evidence>
<organism evidence="2 3">
    <name type="scientific">Aromia moschata</name>
    <dbReference type="NCBI Taxonomy" id="1265417"/>
    <lineage>
        <taxon>Eukaryota</taxon>
        <taxon>Metazoa</taxon>
        <taxon>Ecdysozoa</taxon>
        <taxon>Arthropoda</taxon>
        <taxon>Hexapoda</taxon>
        <taxon>Insecta</taxon>
        <taxon>Pterygota</taxon>
        <taxon>Neoptera</taxon>
        <taxon>Endopterygota</taxon>
        <taxon>Coleoptera</taxon>
        <taxon>Polyphaga</taxon>
        <taxon>Cucujiformia</taxon>
        <taxon>Chrysomeloidea</taxon>
        <taxon>Cerambycidae</taxon>
        <taxon>Cerambycinae</taxon>
        <taxon>Callichromatini</taxon>
        <taxon>Aromia</taxon>
    </lineage>
</organism>
<evidence type="ECO:0000313" key="2">
    <source>
        <dbReference type="EMBL" id="KAJ8941804.1"/>
    </source>
</evidence>
<sequence length="159" mass="18066">MDGERPEPPCGLAYRTARRAIKDLLREKHIAPWDKSTDFIKLGRNQLRWIVGLFTGHCPLMRHLTTIGVKNDPDCRRCGEEEETSFHILCECPALALSQPNTIRYSNFGAITIELKEGNSVDFLLTNKEITYEIRTEIKRLGRPIPDLIISKTDCVGKG</sequence>
<dbReference type="Pfam" id="PF13966">
    <property type="entry name" value="zf-RVT"/>
    <property type="match status" value="1"/>
</dbReference>
<feature type="domain" description="Reverse transcriptase zinc-binding" evidence="1">
    <location>
        <begin position="53"/>
        <end position="94"/>
    </location>
</feature>
<reference evidence="2" key="1">
    <citation type="journal article" date="2023" name="Insect Mol. Biol.">
        <title>Genome sequencing provides insights into the evolution of gene families encoding plant cell wall-degrading enzymes in longhorned beetles.</title>
        <authorList>
            <person name="Shin N.R."/>
            <person name="Okamura Y."/>
            <person name="Kirsch R."/>
            <person name="Pauchet Y."/>
        </authorList>
    </citation>
    <scope>NUCLEOTIDE SEQUENCE</scope>
    <source>
        <strain evidence="2">AMC_N1</strain>
    </source>
</reference>
<name>A0AAV8XT98_9CUCU</name>
<protein>
    <recommendedName>
        <fullName evidence="1">Reverse transcriptase zinc-binding domain-containing protein</fullName>
    </recommendedName>
</protein>
<proteinExistence type="predicted"/>
<dbReference type="AlphaFoldDB" id="A0AAV8XT98"/>